<dbReference type="Proteomes" id="UP000187209">
    <property type="component" value="Unassembled WGS sequence"/>
</dbReference>
<comment type="caution">
    <text evidence="2">The sequence shown here is derived from an EMBL/GenBank/DDBJ whole genome shotgun (WGS) entry which is preliminary data.</text>
</comment>
<dbReference type="OrthoDB" id="10500523at2759"/>
<feature type="chain" id="PRO_5012119319" description="Dickkopf N-terminal cysteine-rich domain-containing protein" evidence="1">
    <location>
        <begin position="16"/>
        <end position="347"/>
    </location>
</feature>
<protein>
    <recommendedName>
        <fullName evidence="4">Dickkopf N-terminal cysteine-rich domain-containing protein</fullName>
    </recommendedName>
</protein>
<evidence type="ECO:0000313" key="2">
    <source>
        <dbReference type="EMBL" id="OMJ86716.1"/>
    </source>
</evidence>
<accession>A0A1R2CCK2</accession>
<organism evidence="2 3">
    <name type="scientific">Stentor coeruleus</name>
    <dbReference type="NCBI Taxonomy" id="5963"/>
    <lineage>
        <taxon>Eukaryota</taxon>
        <taxon>Sar</taxon>
        <taxon>Alveolata</taxon>
        <taxon>Ciliophora</taxon>
        <taxon>Postciliodesmatophora</taxon>
        <taxon>Heterotrichea</taxon>
        <taxon>Heterotrichida</taxon>
        <taxon>Stentoridae</taxon>
        <taxon>Stentor</taxon>
    </lineage>
</organism>
<keyword evidence="3" id="KW-1185">Reference proteome</keyword>
<dbReference type="EMBL" id="MPUH01000197">
    <property type="protein sequence ID" value="OMJ86716.1"/>
    <property type="molecule type" value="Genomic_DNA"/>
</dbReference>
<reference evidence="2 3" key="1">
    <citation type="submission" date="2016-11" db="EMBL/GenBank/DDBJ databases">
        <title>The macronuclear genome of Stentor coeruleus: a giant cell with tiny introns.</title>
        <authorList>
            <person name="Slabodnick M."/>
            <person name="Ruby J.G."/>
            <person name="Reiff S.B."/>
            <person name="Swart E.C."/>
            <person name="Gosai S."/>
            <person name="Prabakaran S."/>
            <person name="Witkowska E."/>
            <person name="Larue G.E."/>
            <person name="Fisher S."/>
            <person name="Freeman R.M."/>
            <person name="Gunawardena J."/>
            <person name="Chu W."/>
            <person name="Stover N.A."/>
            <person name="Gregory B.D."/>
            <person name="Nowacki M."/>
            <person name="Derisi J."/>
            <person name="Roy S.W."/>
            <person name="Marshall W.F."/>
            <person name="Sood P."/>
        </authorList>
    </citation>
    <scope>NUCLEOTIDE SEQUENCE [LARGE SCALE GENOMIC DNA]</scope>
    <source>
        <strain evidence="2">WM001</strain>
    </source>
</reference>
<evidence type="ECO:0000313" key="3">
    <source>
        <dbReference type="Proteomes" id="UP000187209"/>
    </source>
</evidence>
<evidence type="ECO:0000256" key="1">
    <source>
        <dbReference type="SAM" id="SignalP"/>
    </source>
</evidence>
<keyword evidence="1" id="KW-0732">Signal</keyword>
<proteinExistence type="predicted"/>
<sequence length="347" mass="38728">MLLMFLLSFASSLTCKNYYCKLQSEVFYPKQCISQSKSGYSLNPCKNYSKYSVTPFCQPSSWNSTCAAEPAEVTSNVAWPGESCKVDQNCIYGMCIKGFCNAQNLGMNCSVSDQCNPGLYCKSNKCAFQIEANNPGCTSDYDCINGAGCNNGICVNYFSINLSTPLSNCINNENLLCPNITCGMKSDKNYYCGGGVNSNTNACTSSNECVSSVDKILQVTFNSQCACTLGNPAKSLCTLMPSDINYTIYQQNMMNWINSNNVRKCNSVRRFNDQCISQHWDDYEELLFSKYNVLLYPGIVGNDQCTKEIFNTYYWKLYNELNDNVYMQIGQEGSGVWLLIGVWALMI</sequence>
<name>A0A1R2CCK2_9CILI</name>
<evidence type="ECO:0008006" key="4">
    <source>
        <dbReference type="Google" id="ProtNLM"/>
    </source>
</evidence>
<feature type="signal peptide" evidence="1">
    <location>
        <begin position="1"/>
        <end position="15"/>
    </location>
</feature>
<gene>
    <name evidence="2" type="ORF">SteCoe_11725</name>
</gene>
<dbReference type="AlphaFoldDB" id="A0A1R2CCK2"/>